<gene>
    <name evidence="2" type="ORF">AJ78_04514</name>
</gene>
<feature type="region of interest" description="Disordered" evidence="1">
    <location>
        <begin position="145"/>
        <end position="164"/>
    </location>
</feature>
<dbReference type="AlphaFoldDB" id="A0A1J9QGB9"/>
<proteinExistence type="predicted"/>
<comment type="caution">
    <text evidence="2">The sequence shown here is derived from an EMBL/GenBank/DDBJ whole genome shotgun (WGS) entry which is preliminary data.</text>
</comment>
<dbReference type="VEuPathDB" id="FungiDB:AJ78_04514"/>
<reference evidence="2 3" key="1">
    <citation type="submission" date="2015-07" db="EMBL/GenBank/DDBJ databases">
        <title>Emmonsia species relationships and genome sequence.</title>
        <authorList>
            <consortium name="The Broad Institute Genomics Platform"/>
            <person name="Cuomo C.A."/>
            <person name="Munoz J.F."/>
            <person name="Imamovic A."/>
            <person name="Priest M.E."/>
            <person name="Young S."/>
            <person name="Clay O.K."/>
            <person name="McEwen J.G."/>
        </authorList>
    </citation>
    <scope>NUCLEOTIDE SEQUENCE [LARGE SCALE GENOMIC DNA]</scope>
    <source>
        <strain evidence="2 3">UAMH 9510</strain>
    </source>
</reference>
<organism evidence="2 3">
    <name type="scientific">Emergomyces pasteurianus Ep9510</name>
    <dbReference type="NCBI Taxonomy" id="1447872"/>
    <lineage>
        <taxon>Eukaryota</taxon>
        <taxon>Fungi</taxon>
        <taxon>Dikarya</taxon>
        <taxon>Ascomycota</taxon>
        <taxon>Pezizomycotina</taxon>
        <taxon>Eurotiomycetes</taxon>
        <taxon>Eurotiomycetidae</taxon>
        <taxon>Onygenales</taxon>
        <taxon>Ajellomycetaceae</taxon>
        <taxon>Emergomyces</taxon>
    </lineage>
</organism>
<protein>
    <submittedName>
        <fullName evidence="2">Uncharacterized protein</fullName>
    </submittedName>
</protein>
<accession>A0A1J9QGB9</accession>
<keyword evidence="3" id="KW-1185">Reference proteome</keyword>
<evidence type="ECO:0000256" key="1">
    <source>
        <dbReference type="SAM" id="MobiDB-lite"/>
    </source>
</evidence>
<dbReference type="EMBL" id="LGRN01000169">
    <property type="protein sequence ID" value="OJD15215.1"/>
    <property type="molecule type" value="Genomic_DNA"/>
</dbReference>
<sequence>MPENRNTGPWDEISDMPRYLILWDTDLKSWVSLGTSPTSLRSTLTLVPALPVIKQPQSTCYALHTLLAPPTSSSPSINGQNLLAESGTLTLSESAQPQRAFMWLSIRIRLANTIAIREAMGWANCFPNPRRSANRAPHCINECTRQQQQQQQQRRQRQQRQQQRMNVPLPLLKTYIYKMRVQAPQEAMTIKIYAACCMLRMEKSNSFFSTVL</sequence>
<evidence type="ECO:0000313" key="2">
    <source>
        <dbReference type="EMBL" id="OJD15215.1"/>
    </source>
</evidence>
<name>A0A1J9QGB9_9EURO</name>
<evidence type="ECO:0000313" key="3">
    <source>
        <dbReference type="Proteomes" id="UP000182235"/>
    </source>
</evidence>
<dbReference type="Proteomes" id="UP000182235">
    <property type="component" value="Unassembled WGS sequence"/>
</dbReference>